<sequence>MFSSARHAALRTLSAARRRLATTAGAAGSSATEGEIYSVIDSIAGFNAASSLSSPPSAARHLTSTQPAVINIPPAEDPLLHYLTSCLQSHGHRQKAARITARTLLHIHTLTRAPPLPILRKAIENIAPAVRCISNKHAGKTVVYPIALSEKQRTRTAIEWILKACDSRAGKDVEERLAKELVAIVEALGKPGVRLDEVSAAYKKKEEVHKYAMMNRCVKCRWCQMRRLMASVEEMPDGLHDRVFVAVLDVPA</sequence>
<evidence type="ECO:0000256" key="3">
    <source>
        <dbReference type="ARBA" id="ARBA00023274"/>
    </source>
</evidence>
<reference evidence="5" key="1">
    <citation type="submission" date="2020-11" db="EMBL/GenBank/DDBJ databases">
        <authorList>
            <person name="Koelle M."/>
            <person name="Horta M.A.C."/>
            <person name="Nowrousian M."/>
            <person name="Ohm R.A."/>
            <person name="Benz P."/>
            <person name="Pilgard A."/>
        </authorList>
    </citation>
    <scope>NUCLEOTIDE SEQUENCE</scope>
    <source>
        <strain evidence="5">FPRL280</strain>
    </source>
</reference>
<gene>
    <name evidence="5" type="ORF">IEO21_04361</name>
</gene>
<dbReference type="PANTHER" id="PTHR11205">
    <property type="entry name" value="RIBOSOMAL PROTEIN S7"/>
    <property type="match status" value="1"/>
</dbReference>
<evidence type="ECO:0000313" key="5">
    <source>
        <dbReference type="EMBL" id="KAF9815777.1"/>
    </source>
</evidence>
<dbReference type="Pfam" id="PF00177">
    <property type="entry name" value="Ribosomal_S7"/>
    <property type="match status" value="1"/>
</dbReference>
<dbReference type="InterPro" id="IPR000235">
    <property type="entry name" value="Ribosomal_uS7"/>
</dbReference>
<dbReference type="GO" id="GO:0005840">
    <property type="term" value="C:ribosome"/>
    <property type="evidence" value="ECO:0007669"/>
    <property type="project" value="UniProtKB-KW"/>
</dbReference>
<dbReference type="CDD" id="cd14868">
    <property type="entry name" value="uS7_Mitochondria_Fungi"/>
    <property type="match status" value="1"/>
</dbReference>
<keyword evidence="3" id="KW-0687">Ribonucleoprotein</keyword>
<dbReference type="AlphaFoldDB" id="A0A8H7U397"/>
<dbReference type="InterPro" id="IPR023798">
    <property type="entry name" value="Ribosomal_uS7_dom"/>
</dbReference>
<evidence type="ECO:0000313" key="6">
    <source>
        <dbReference type="Proteomes" id="UP000639403"/>
    </source>
</evidence>
<protein>
    <recommendedName>
        <fullName evidence="4">Small ribosomal subunit protein uS7 domain-containing protein</fullName>
    </recommendedName>
</protein>
<evidence type="ECO:0000256" key="1">
    <source>
        <dbReference type="ARBA" id="ARBA00007151"/>
    </source>
</evidence>
<dbReference type="Gene3D" id="1.10.455.10">
    <property type="entry name" value="Ribosomal protein S7 domain"/>
    <property type="match status" value="1"/>
</dbReference>
<organism evidence="5 6">
    <name type="scientific">Rhodonia placenta</name>
    <dbReference type="NCBI Taxonomy" id="104341"/>
    <lineage>
        <taxon>Eukaryota</taxon>
        <taxon>Fungi</taxon>
        <taxon>Dikarya</taxon>
        <taxon>Basidiomycota</taxon>
        <taxon>Agaricomycotina</taxon>
        <taxon>Agaricomycetes</taxon>
        <taxon>Polyporales</taxon>
        <taxon>Adustoporiaceae</taxon>
        <taxon>Rhodonia</taxon>
    </lineage>
</organism>
<dbReference type="InterPro" id="IPR047988">
    <property type="entry name" value="Ribosomal_uS7m_fungi"/>
</dbReference>
<dbReference type="Proteomes" id="UP000639403">
    <property type="component" value="Unassembled WGS sequence"/>
</dbReference>
<evidence type="ECO:0000256" key="2">
    <source>
        <dbReference type="ARBA" id="ARBA00022980"/>
    </source>
</evidence>
<comment type="similarity">
    <text evidence="1">Belongs to the universal ribosomal protein uS7 family.</text>
</comment>
<dbReference type="EMBL" id="JADOXO010000064">
    <property type="protein sequence ID" value="KAF9815777.1"/>
    <property type="molecule type" value="Genomic_DNA"/>
</dbReference>
<dbReference type="GO" id="GO:0006412">
    <property type="term" value="P:translation"/>
    <property type="evidence" value="ECO:0007669"/>
    <property type="project" value="InterPro"/>
</dbReference>
<name>A0A8H7U397_9APHY</name>
<evidence type="ECO:0000259" key="4">
    <source>
        <dbReference type="Pfam" id="PF00177"/>
    </source>
</evidence>
<keyword evidence="2" id="KW-0689">Ribosomal protein</keyword>
<accession>A0A8H7U397</accession>
<dbReference type="InterPro" id="IPR036823">
    <property type="entry name" value="Ribosomal_uS7_dom_sf"/>
</dbReference>
<dbReference type="SUPFAM" id="SSF47973">
    <property type="entry name" value="Ribosomal protein S7"/>
    <property type="match status" value="1"/>
</dbReference>
<dbReference type="GO" id="GO:1990904">
    <property type="term" value="C:ribonucleoprotein complex"/>
    <property type="evidence" value="ECO:0007669"/>
    <property type="project" value="UniProtKB-KW"/>
</dbReference>
<reference evidence="5" key="2">
    <citation type="journal article" name="Front. Microbiol.">
        <title>Degradative Capacity of Two Strains of Rhodonia placenta: From Phenotype to Genotype.</title>
        <authorList>
            <person name="Kolle M."/>
            <person name="Horta M.A.C."/>
            <person name="Nowrousian M."/>
            <person name="Ohm R.A."/>
            <person name="Benz J.P."/>
            <person name="Pilgard A."/>
        </authorList>
    </citation>
    <scope>NUCLEOTIDE SEQUENCE</scope>
    <source>
        <strain evidence="5">FPRL280</strain>
    </source>
</reference>
<comment type="caution">
    <text evidence="5">The sequence shown here is derived from an EMBL/GenBank/DDBJ whole genome shotgun (WGS) entry which is preliminary data.</text>
</comment>
<feature type="domain" description="Small ribosomal subunit protein uS7" evidence="4">
    <location>
        <begin position="65"/>
        <end position="216"/>
    </location>
</feature>
<proteinExistence type="inferred from homology"/>